<proteinExistence type="predicted"/>
<dbReference type="InterPro" id="IPR016040">
    <property type="entry name" value="NAD(P)-bd_dom"/>
</dbReference>
<sequence>MDIFPTFSAPAPLGSLRPTGLRPSTVLVTGCAGFIGSHLCERLLHDGYHVVGLDNFDPFYPRSVKEANLAGFLQHPHFSFHEADLRQGPAALPTLEVDIVVHLAAKAGVGPSVREPAAYLESNVLGTMHLLEWMRQHGIGKLFFASSSSVYGNSPAKPFREDLNTLATCISPYAASKLAGEELVHTYHHLYRLDALNARFFTVYGPRQRPDLAIHKFVRLLQAGQPIPVFGNGSTSRDYTFVADTVDGIVRGVRYLLAHTGVFETVNLGNSRPVPLLELIEAVGKVVGVEPELSFQPLQAGDVDTTFADISKAQLLLGYAPRTSLAEGLRRFVEWLPVEQEA</sequence>
<evidence type="ECO:0000313" key="3">
    <source>
        <dbReference type="Proteomes" id="UP000297549"/>
    </source>
</evidence>
<dbReference type="AlphaFoldDB" id="A0A4Z0PVQ7"/>
<dbReference type="InterPro" id="IPR036291">
    <property type="entry name" value="NAD(P)-bd_dom_sf"/>
</dbReference>
<keyword evidence="3" id="KW-1185">Reference proteome</keyword>
<evidence type="ECO:0000259" key="1">
    <source>
        <dbReference type="Pfam" id="PF16363"/>
    </source>
</evidence>
<dbReference type="SUPFAM" id="SSF51735">
    <property type="entry name" value="NAD(P)-binding Rossmann-fold domains"/>
    <property type="match status" value="1"/>
</dbReference>
<dbReference type="Gene3D" id="3.90.25.10">
    <property type="entry name" value="UDP-galactose 4-epimerase, domain 1"/>
    <property type="match status" value="1"/>
</dbReference>
<accession>A0A4Z0PVQ7</accession>
<comment type="caution">
    <text evidence="2">The sequence shown here is derived from an EMBL/GenBank/DDBJ whole genome shotgun (WGS) entry which is preliminary data.</text>
</comment>
<name>A0A4Z0PVQ7_9BACT</name>
<dbReference type="EMBL" id="SRLC01000002">
    <property type="protein sequence ID" value="TGE21399.1"/>
    <property type="molecule type" value="Genomic_DNA"/>
</dbReference>
<dbReference type="Gene3D" id="3.40.50.720">
    <property type="entry name" value="NAD(P)-binding Rossmann-like Domain"/>
    <property type="match status" value="1"/>
</dbReference>
<feature type="domain" description="NAD(P)-binding" evidence="1">
    <location>
        <begin position="27"/>
        <end position="331"/>
    </location>
</feature>
<reference evidence="2 3" key="1">
    <citation type="submission" date="2019-04" db="EMBL/GenBank/DDBJ databases">
        <authorList>
            <person name="Feng G."/>
            <person name="Zhang J."/>
            <person name="Zhu H."/>
        </authorList>
    </citation>
    <scope>NUCLEOTIDE SEQUENCE [LARGE SCALE GENOMIC DNA]</scope>
    <source>
        <strain evidence="2 3">JCM 31653</strain>
    </source>
</reference>
<dbReference type="Proteomes" id="UP000297549">
    <property type="component" value="Unassembled WGS sequence"/>
</dbReference>
<dbReference type="PANTHER" id="PTHR43000">
    <property type="entry name" value="DTDP-D-GLUCOSE 4,6-DEHYDRATASE-RELATED"/>
    <property type="match status" value="1"/>
</dbReference>
<evidence type="ECO:0000313" key="2">
    <source>
        <dbReference type="EMBL" id="TGE21399.1"/>
    </source>
</evidence>
<gene>
    <name evidence="2" type="ORF">E5K00_14005</name>
</gene>
<dbReference type="Pfam" id="PF16363">
    <property type="entry name" value="GDP_Man_Dehyd"/>
    <property type="match status" value="1"/>
</dbReference>
<dbReference type="OrthoDB" id="9810015at2"/>
<protein>
    <submittedName>
        <fullName evidence="2">NAD-dependent epimerase/dehydratase family protein</fullName>
    </submittedName>
</protein>
<organism evidence="2 3">
    <name type="scientific">Hymenobacter aquaticus</name>
    <dbReference type="NCBI Taxonomy" id="1867101"/>
    <lineage>
        <taxon>Bacteria</taxon>
        <taxon>Pseudomonadati</taxon>
        <taxon>Bacteroidota</taxon>
        <taxon>Cytophagia</taxon>
        <taxon>Cytophagales</taxon>
        <taxon>Hymenobacteraceae</taxon>
        <taxon>Hymenobacter</taxon>
    </lineage>
</organism>
<dbReference type="PRINTS" id="PR01713">
    <property type="entry name" value="NUCEPIMERASE"/>
</dbReference>